<evidence type="ECO:0000313" key="5">
    <source>
        <dbReference type="EMBL" id="PZQ56661.1"/>
    </source>
</evidence>
<dbReference type="GO" id="GO:0005509">
    <property type="term" value="F:calcium ion binding"/>
    <property type="evidence" value="ECO:0007669"/>
    <property type="project" value="TreeGrafter"/>
</dbReference>
<proteinExistence type="inferred from homology"/>
<dbReference type="PANTHER" id="PTHR10907">
    <property type="entry name" value="REGUCALCIN"/>
    <property type="match status" value="1"/>
</dbReference>
<dbReference type="InterPro" id="IPR011042">
    <property type="entry name" value="6-blade_b-propeller_TolB-like"/>
</dbReference>
<evidence type="ECO:0000259" key="4">
    <source>
        <dbReference type="Pfam" id="PF08450"/>
    </source>
</evidence>
<feature type="binding site" evidence="3">
    <location>
        <position position="102"/>
    </location>
    <ligand>
        <name>substrate</name>
    </ligand>
</feature>
<dbReference type="SUPFAM" id="SSF63829">
    <property type="entry name" value="Calcium-dependent phosphotriesterase"/>
    <property type="match status" value="1"/>
</dbReference>
<organism evidence="5 6">
    <name type="scientific">Novosphingobium pentaromativorans</name>
    <dbReference type="NCBI Taxonomy" id="205844"/>
    <lineage>
        <taxon>Bacteria</taxon>
        <taxon>Pseudomonadati</taxon>
        <taxon>Pseudomonadota</taxon>
        <taxon>Alphaproteobacteria</taxon>
        <taxon>Sphingomonadales</taxon>
        <taxon>Sphingomonadaceae</taxon>
        <taxon>Novosphingobium</taxon>
    </lineage>
</organism>
<dbReference type="Proteomes" id="UP000249082">
    <property type="component" value="Unassembled WGS sequence"/>
</dbReference>
<dbReference type="Gene3D" id="2.120.10.30">
    <property type="entry name" value="TolB, C-terminal domain"/>
    <property type="match status" value="1"/>
</dbReference>
<feature type="active site" description="Proton donor/acceptor" evidence="2">
    <location>
        <position position="199"/>
    </location>
</feature>
<dbReference type="Pfam" id="PF08450">
    <property type="entry name" value="SGL"/>
    <property type="match status" value="1"/>
</dbReference>
<dbReference type="EMBL" id="QFPX01000003">
    <property type="protein sequence ID" value="PZQ56661.1"/>
    <property type="molecule type" value="Genomic_DNA"/>
</dbReference>
<feature type="binding site" evidence="3">
    <location>
        <position position="104"/>
    </location>
    <ligand>
        <name>substrate</name>
    </ligand>
</feature>
<evidence type="ECO:0000313" key="6">
    <source>
        <dbReference type="Proteomes" id="UP000249082"/>
    </source>
</evidence>
<dbReference type="PRINTS" id="PR01790">
    <property type="entry name" value="SMP30FAMILY"/>
</dbReference>
<evidence type="ECO:0000256" key="2">
    <source>
        <dbReference type="PIRSR" id="PIRSR605511-1"/>
    </source>
</evidence>
<comment type="caution">
    <text evidence="5">The sequence shown here is derived from an EMBL/GenBank/DDBJ whole genome shotgun (WGS) entry which is preliminary data.</text>
</comment>
<name>A0A2W5NSW9_9SPHN</name>
<feature type="binding site" evidence="3">
    <location>
        <position position="150"/>
    </location>
    <ligand>
        <name>a divalent metal cation</name>
        <dbReference type="ChEBI" id="CHEBI:60240"/>
    </ligand>
</feature>
<evidence type="ECO:0000256" key="1">
    <source>
        <dbReference type="ARBA" id="ARBA00008853"/>
    </source>
</evidence>
<dbReference type="GO" id="GO:0004341">
    <property type="term" value="F:gluconolactonase activity"/>
    <property type="evidence" value="ECO:0007669"/>
    <property type="project" value="TreeGrafter"/>
</dbReference>
<evidence type="ECO:0000256" key="3">
    <source>
        <dbReference type="PIRSR" id="PIRSR605511-2"/>
    </source>
</evidence>
<dbReference type="AlphaFoldDB" id="A0A2W5NSW9"/>
<dbReference type="GO" id="GO:0019853">
    <property type="term" value="P:L-ascorbic acid biosynthetic process"/>
    <property type="evidence" value="ECO:0007669"/>
    <property type="project" value="TreeGrafter"/>
</dbReference>
<accession>A0A2W5NSW9</accession>
<dbReference type="InterPro" id="IPR013658">
    <property type="entry name" value="SGL"/>
</dbReference>
<dbReference type="InterPro" id="IPR005511">
    <property type="entry name" value="SMP-30"/>
</dbReference>
<feature type="binding site" evidence="3">
    <location>
        <position position="21"/>
    </location>
    <ligand>
        <name>a divalent metal cation</name>
        <dbReference type="ChEBI" id="CHEBI:60240"/>
    </ligand>
</feature>
<keyword evidence="3" id="KW-0862">Zinc</keyword>
<reference evidence="5 6" key="1">
    <citation type="submission" date="2017-08" db="EMBL/GenBank/DDBJ databases">
        <title>Infants hospitalized years apart are colonized by the same room-sourced microbial strains.</title>
        <authorList>
            <person name="Brooks B."/>
            <person name="Olm M.R."/>
            <person name="Firek B.A."/>
            <person name="Baker R."/>
            <person name="Thomas B.C."/>
            <person name="Morowitz M.J."/>
            <person name="Banfield J.F."/>
        </authorList>
    </citation>
    <scope>NUCLEOTIDE SEQUENCE [LARGE SCALE GENOMIC DNA]</scope>
    <source>
        <strain evidence="5">S2_005_002_R2_33</strain>
    </source>
</reference>
<feature type="domain" description="SMP-30/Gluconolactonase/LRE-like region" evidence="4">
    <location>
        <begin position="19"/>
        <end position="258"/>
    </location>
</feature>
<dbReference type="PANTHER" id="PTHR10907:SF47">
    <property type="entry name" value="REGUCALCIN"/>
    <property type="match status" value="1"/>
</dbReference>
<comment type="similarity">
    <text evidence="1">Belongs to the SMP-30/CGR1 family.</text>
</comment>
<comment type="cofactor">
    <cofactor evidence="3">
        <name>Zn(2+)</name>
        <dbReference type="ChEBI" id="CHEBI:29105"/>
    </cofactor>
    <text evidence="3">Binds 1 divalent metal cation per subunit.</text>
</comment>
<feature type="binding site" evidence="3">
    <location>
        <position position="199"/>
    </location>
    <ligand>
        <name>a divalent metal cation</name>
        <dbReference type="ChEBI" id="CHEBI:60240"/>
    </ligand>
</feature>
<keyword evidence="3" id="KW-0479">Metal-binding</keyword>
<gene>
    <name evidence="5" type="ORF">DI555_04785</name>
</gene>
<sequence>MPGGAEMTPESVLSIGATLGEGPVWTGDRLWFVDIKEHRLYRHDPASGMLDMWHAPDQIGWALPSARGDMIVGIKTGLHRFSPETGTFALLHDPEPTRADNRLNDAATDPSGRIWLGSMHDAETEASGALYRMDKGLCVHAGLPEVVITNGPAISADGRTLWHTDTLGKTIWRVSVDEDGTLGKPEAFVTIEDGAGWPDGCVIDAEGCLWTGLFGGWGVRRYDPSGRLMATVRFPVANITKIAFGGPDLATAYATTARKGLSAAELEQQPLAGNVFAFDPGVSGLPVYPANS</sequence>
<protein>
    <submittedName>
        <fullName evidence="5">SMP-30/gluconolactonase/LRE family protein</fullName>
    </submittedName>
</protein>